<evidence type="ECO:0000313" key="1">
    <source>
        <dbReference type="EMBL" id="MDY0408311.1"/>
    </source>
</evidence>
<dbReference type="Pfam" id="PF10673">
    <property type="entry name" value="DUF2487"/>
    <property type="match status" value="1"/>
</dbReference>
<organism evidence="1 2">
    <name type="scientific">Paracerasibacillus soli</name>
    <dbReference type="NCBI Taxonomy" id="480284"/>
    <lineage>
        <taxon>Bacteria</taxon>
        <taxon>Bacillati</taxon>
        <taxon>Bacillota</taxon>
        <taxon>Bacilli</taxon>
        <taxon>Bacillales</taxon>
        <taxon>Bacillaceae</taxon>
        <taxon>Paracerasibacillus</taxon>
    </lineage>
</organism>
<proteinExistence type="predicted"/>
<accession>A0ABU5CR21</accession>
<comment type="caution">
    <text evidence="1">The sequence shown here is derived from an EMBL/GenBank/DDBJ whole genome shotgun (WGS) entry which is preliminary data.</text>
</comment>
<keyword evidence="2" id="KW-1185">Reference proteome</keyword>
<gene>
    <name evidence="1" type="ORF">RWD45_06730</name>
</gene>
<dbReference type="Proteomes" id="UP001275315">
    <property type="component" value="Unassembled WGS sequence"/>
</dbReference>
<dbReference type="InterPro" id="IPR019615">
    <property type="entry name" value="DUF2487"/>
</dbReference>
<evidence type="ECO:0000313" key="2">
    <source>
        <dbReference type="Proteomes" id="UP001275315"/>
    </source>
</evidence>
<protein>
    <submittedName>
        <fullName evidence="1">DUF2487 family protein</fullName>
    </submittedName>
</protein>
<name>A0ABU5CR21_9BACI</name>
<reference evidence="1 2" key="1">
    <citation type="submission" date="2023-10" db="EMBL/GenBank/DDBJ databases">
        <title>Virgibacillus soli CC-YMP-6 genome.</title>
        <authorList>
            <person name="Miliotis G."/>
            <person name="Sengupta P."/>
            <person name="Hameed A."/>
            <person name="Chuvochina M."/>
            <person name="Mcdonagh F."/>
            <person name="Simpson A.C."/>
            <person name="Singh N.K."/>
            <person name="Rekha P.D."/>
            <person name="Raman K."/>
            <person name="Hugenholtz P."/>
            <person name="Venkateswaran K."/>
        </authorList>
    </citation>
    <scope>NUCLEOTIDE SEQUENCE [LARGE SCALE GENOMIC DNA]</scope>
    <source>
        <strain evidence="1 2">CC-YMP-6</strain>
    </source>
</reference>
<dbReference type="EMBL" id="JAWDIQ010000001">
    <property type="protein sequence ID" value="MDY0408311.1"/>
    <property type="molecule type" value="Genomic_DNA"/>
</dbReference>
<sequence>MKWTNHHDVEKYLEAKEYIDTIIMPLSPFGLEADQAPSKIAYQKEVLAVLTKELEQELSGRTLLIPSYTYWKSSKLDEEIIRINQWLSHIQKQPFEHIFLITFDATWKKVEKELNGNLLWFPHIQTGELHSSEMQKMIREQVSQISELIRSYW</sequence>
<dbReference type="RefSeq" id="WP_320379056.1">
    <property type="nucleotide sequence ID" value="NZ_JAWDIQ010000001.1"/>
</dbReference>